<feature type="transmembrane region" description="Helical" evidence="2">
    <location>
        <begin position="229"/>
        <end position="248"/>
    </location>
</feature>
<feature type="transmembrane region" description="Helical" evidence="2">
    <location>
        <begin position="157"/>
        <end position="177"/>
    </location>
</feature>
<feature type="transmembrane region" description="Helical" evidence="2">
    <location>
        <begin position="439"/>
        <end position="460"/>
    </location>
</feature>
<reference evidence="3" key="1">
    <citation type="submission" date="2018-05" db="EMBL/GenBank/DDBJ databases">
        <authorList>
            <person name="Lanie J.A."/>
            <person name="Ng W.-L."/>
            <person name="Kazmierczak K.M."/>
            <person name="Andrzejewski T.M."/>
            <person name="Davidsen T.M."/>
            <person name="Wayne K.J."/>
            <person name="Tettelin H."/>
            <person name="Glass J.I."/>
            <person name="Rusch D."/>
            <person name="Podicherti R."/>
            <person name="Tsui H.-C.T."/>
            <person name="Winkler M.E."/>
        </authorList>
    </citation>
    <scope>NUCLEOTIDE SEQUENCE</scope>
</reference>
<dbReference type="EMBL" id="UINC01006738">
    <property type="protein sequence ID" value="SVA29337.1"/>
    <property type="molecule type" value="Genomic_DNA"/>
</dbReference>
<keyword evidence="2" id="KW-1133">Transmembrane helix</keyword>
<evidence type="ECO:0000256" key="2">
    <source>
        <dbReference type="SAM" id="Phobius"/>
    </source>
</evidence>
<feature type="transmembrane region" description="Helical" evidence="2">
    <location>
        <begin position="472"/>
        <end position="491"/>
    </location>
</feature>
<feature type="transmembrane region" description="Helical" evidence="2">
    <location>
        <begin position="189"/>
        <end position="209"/>
    </location>
</feature>
<evidence type="ECO:0000313" key="3">
    <source>
        <dbReference type="EMBL" id="SVA29337.1"/>
    </source>
</evidence>
<dbReference type="AlphaFoldDB" id="A0A381UPU1"/>
<keyword evidence="2" id="KW-0812">Transmembrane</keyword>
<feature type="non-terminal residue" evidence="3">
    <location>
        <position position="1"/>
    </location>
</feature>
<gene>
    <name evidence="3" type="ORF">METZ01_LOCUS82191</name>
</gene>
<feature type="transmembrane region" description="Helical" evidence="2">
    <location>
        <begin position="372"/>
        <end position="392"/>
    </location>
</feature>
<feature type="transmembrane region" description="Helical" evidence="2">
    <location>
        <begin position="43"/>
        <end position="62"/>
    </location>
</feature>
<feature type="region of interest" description="Disordered" evidence="1">
    <location>
        <begin position="1"/>
        <end position="23"/>
    </location>
</feature>
<keyword evidence="2" id="KW-0472">Membrane</keyword>
<feature type="transmembrane region" description="Helical" evidence="2">
    <location>
        <begin position="74"/>
        <end position="93"/>
    </location>
</feature>
<proteinExistence type="predicted"/>
<name>A0A381UPU1_9ZZZZ</name>
<feature type="transmembrane region" description="Helical" evidence="2">
    <location>
        <begin position="413"/>
        <end position="433"/>
    </location>
</feature>
<evidence type="ECO:0008006" key="4">
    <source>
        <dbReference type="Google" id="ProtNLM"/>
    </source>
</evidence>
<feature type="transmembrane region" description="Helical" evidence="2">
    <location>
        <begin position="315"/>
        <end position="337"/>
    </location>
</feature>
<feature type="transmembrane region" description="Helical" evidence="2">
    <location>
        <begin position="114"/>
        <end position="137"/>
    </location>
</feature>
<accession>A0A381UPU1</accession>
<dbReference type="NCBIfam" id="NF037982">
    <property type="entry name" value="Nramp_1"/>
    <property type="match status" value="1"/>
</dbReference>
<sequence>VSEINSLSSEDSHLPKSPGRRPNWNVGDLPAPPQFNLKNVLKIIGPGAITLSVSIGLGEWVLGPAVVSQYGLSLLWIASLAILFQLACNLEFIRYTVYTGEPVVNGFMRLAPHPALWGFLYILFWLCQGGWPAWAATSAAPLFAAFMGDLPGAGDEMLMRLLGIMNFAVCVFIIAVGGKIERTLEFVNWLMVIYIFGFLMTVCVIYVPLETWLAGLRGFLGLDADFQFALLPAGASWVLLGGFAAFAASGGMNNVTISNYIRDKGFGMGGVVGYIPSAVGGKKVNISPVGTVFPTTQENMDKWRIWWKYVLCDQVALWAFGCFVGMFLNCILAAHIIPPGTELEGLAAGAYQASYLEAEGGKLLGFVTLLNGFWILFGSQLVVVDALTRVNTDIVWSMSNRLREIAGGDIRKVYYSLLIIYAVWGSIAINLAPPRALTLIASNAAGFILLFSAINVLVLNKMMLPKAVQGSLWLRSLVVCAVLFYGFFFFMNLRQLFF</sequence>
<organism evidence="3">
    <name type="scientific">marine metagenome</name>
    <dbReference type="NCBI Taxonomy" id="408172"/>
    <lineage>
        <taxon>unclassified sequences</taxon>
        <taxon>metagenomes</taxon>
        <taxon>ecological metagenomes</taxon>
    </lineage>
</organism>
<evidence type="ECO:0000256" key="1">
    <source>
        <dbReference type="SAM" id="MobiDB-lite"/>
    </source>
</evidence>
<protein>
    <recommendedName>
        <fullName evidence="4">Amino acid transporter transmembrane domain-containing protein</fullName>
    </recommendedName>
</protein>